<comment type="caution">
    <text evidence="2">The sequence shown here is derived from an EMBL/GenBank/DDBJ whole genome shotgun (WGS) entry which is preliminary data.</text>
</comment>
<dbReference type="RefSeq" id="WP_213040489.1">
    <property type="nucleotide sequence ID" value="NZ_CAJNBJ010000001.1"/>
</dbReference>
<feature type="transmembrane region" description="Helical" evidence="1">
    <location>
        <begin position="72"/>
        <end position="92"/>
    </location>
</feature>
<dbReference type="EMBL" id="CAJNBJ010000001">
    <property type="protein sequence ID" value="CAE6699056.1"/>
    <property type="molecule type" value="Genomic_DNA"/>
</dbReference>
<dbReference type="Pfam" id="PF04020">
    <property type="entry name" value="Phage_holin_4_2"/>
    <property type="match status" value="1"/>
</dbReference>
<keyword evidence="1" id="KW-0812">Transmembrane</keyword>
<protein>
    <submittedName>
        <fullName evidence="2">Phage holin family protein</fullName>
    </submittedName>
</protein>
<evidence type="ECO:0000313" key="2">
    <source>
        <dbReference type="EMBL" id="CAE6699056.1"/>
    </source>
</evidence>
<keyword evidence="3" id="KW-1185">Reference proteome</keyword>
<evidence type="ECO:0000256" key="1">
    <source>
        <dbReference type="SAM" id="Phobius"/>
    </source>
</evidence>
<sequence>MRVFQLSHSRHNGPGGEGLRPLVTRVLIMGLAVFLAVTIVPGIESETLGAGMAAVLVLTLLNTLIRPLLYLLALPLIVVSLGLFMVVINALLLQVTAALVKGFTVTGFGASFWGALVISLVSSLLNMLLVVEHSRVETSHRPHRPPTIINPD</sequence>
<evidence type="ECO:0000313" key="3">
    <source>
        <dbReference type="Proteomes" id="UP000675880"/>
    </source>
</evidence>
<accession>A0ABM8QIT8</accession>
<dbReference type="PANTHER" id="PTHR37309">
    <property type="entry name" value="SLR0284 PROTEIN"/>
    <property type="match status" value="1"/>
</dbReference>
<feature type="transmembrane region" description="Helical" evidence="1">
    <location>
        <begin position="21"/>
        <end position="41"/>
    </location>
</feature>
<organism evidence="2 3">
    <name type="scientific">Nitrospira defluvii</name>
    <dbReference type="NCBI Taxonomy" id="330214"/>
    <lineage>
        <taxon>Bacteria</taxon>
        <taxon>Pseudomonadati</taxon>
        <taxon>Nitrospirota</taxon>
        <taxon>Nitrospiria</taxon>
        <taxon>Nitrospirales</taxon>
        <taxon>Nitrospiraceae</taxon>
        <taxon>Nitrospira</taxon>
    </lineage>
</organism>
<keyword evidence="1" id="KW-0472">Membrane</keyword>
<reference evidence="2 3" key="1">
    <citation type="submission" date="2021-02" db="EMBL/GenBank/DDBJ databases">
        <authorList>
            <person name="Han P."/>
        </authorList>
    </citation>
    <scope>NUCLEOTIDE SEQUENCE [LARGE SCALE GENOMIC DNA]</scope>
    <source>
        <strain evidence="2">Candidatus Nitrospira sp. ZN2</strain>
    </source>
</reference>
<feature type="transmembrane region" description="Helical" evidence="1">
    <location>
        <begin position="112"/>
        <end position="131"/>
    </location>
</feature>
<proteinExistence type="predicted"/>
<dbReference type="PANTHER" id="PTHR37309:SF1">
    <property type="entry name" value="SLR0284 PROTEIN"/>
    <property type="match status" value="1"/>
</dbReference>
<dbReference type="Proteomes" id="UP000675880">
    <property type="component" value="Unassembled WGS sequence"/>
</dbReference>
<feature type="transmembrane region" description="Helical" evidence="1">
    <location>
        <begin position="47"/>
        <end position="65"/>
    </location>
</feature>
<dbReference type="InterPro" id="IPR007165">
    <property type="entry name" value="Phage_holin_4_2"/>
</dbReference>
<name>A0ABM8QIT8_9BACT</name>
<keyword evidence="1" id="KW-1133">Transmembrane helix</keyword>
<gene>
    <name evidence="2" type="ORF">NSPZN2_10626</name>
</gene>